<dbReference type="Proteomes" id="UP001054837">
    <property type="component" value="Unassembled WGS sequence"/>
</dbReference>
<feature type="region of interest" description="Disordered" evidence="1">
    <location>
        <begin position="1"/>
        <end position="28"/>
    </location>
</feature>
<comment type="caution">
    <text evidence="2">The sequence shown here is derived from an EMBL/GenBank/DDBJ whole genome shotgun (WGS) entry which is preliminary data.</text>
</comment>
<accession>A0AAV4SYF4</accession>
<evidence type="ECO:0000313" key="3">
    <source>
        <dbReference type="Proteomes" id="UP001054837"/>
    </source>
</evidence>
<dbReference type="AlphaFoldDB" id="A0AAV4SYF4"/>
<gene>
    <name evidence="2" type="ORF">CDAR_399151</name>
</gene>
<evidence type="ECO:0000313" key="2">
    <source>
        <dbReference type="EMBL" id="GIY38049.1"/>
    </source>
</evidence>
<name>A0AAV4SYF4_9ARAC</name>
<reference evidence="2 3" key="1">
    <citation type="submission" date="2021-06" db="EMBL/GenBank/DDBJ databases">
        <title>Caerostris darwini draft genome.</title>
        <authorList>
            <person name="Kono N."/>
            <person name="Arakawa K."/>
        </authorList>
    </citation>
    <scope>NUCLEOTIDE SEQUENCE [LARGE SCALE GENOMIC DNA]</scope>
</reference>
<organism evidence="2 3">
    <name type="scientific">Caerostris darwini</name>
    <dbReference type="NCBI Taxonomy" id="1538125"/>
    <lineage>
        <taxon>Eukaryota</taxon>
        <taxon>Metazoa</taxon>
        <taxon>Ecdysozoa</taxon>
        <taxon>Arthropoda</taxon>
        <taxon>Chelicerata</taxon>
        <taxon>Arachnida</taxon>
        <taxon>Araneae</taxon>
        <taxon>Araneomorphae</taxon>
        <taxon>Entelegynae</taxon>
        <taxon>Araneoidea</taxon>
        <taxon>Araneidae</taxon>
        <taxon>Caerostris</taxon>
    </lineage>
</organism>
<dbReference type="EMBL" id="BPLQ01008536">
    <property type="protein sequence ID" value="GIY38049.1"/>
    <property type="molecule type" value="Genomic_DNA"/>
</dbReference>
<proteinExistence type="predicted"/>
<protein>
    <submittedName>
        <fullName evidence="2">Uncharacterized protein</fullName>
    </submittedName>
</protein>
<sequence length="112" mass="13224">MKRARVRSSSSETKEEEQTQNIDRTRGNFRHQWAPKFGGKEMLSLLKTALERPPSFETPTDRRRCHEEDIMKRARVRSSSSDTKEEQTQNINEKQLLSSVGPEVWRERDITY</sequence>
<keyword evidence="3" id="KW-1185">Reference proteome</keyword>
<evidence type="ECO:0000256" key="1">
    <source>
        <dbReference type="SAM" id="MobiDB-lite"/>
    </source>
</evidence>